<gene>
    <name evidence="7" type="ORF">VSP0166_LOCUS7931</name>
</gene>
<accession>A0A7S4I411</accession>
<dbReference type="GO" id="GO:0016020">
    <property type="term" value="C:membrane"/>
    <property type="evidence" value="ECO:0007669"/>
    <property type="project" value="UniProtKB-SubCell"/>
</dbReference>
<feature type="transmembrane region" description="Helical" evidence="6">
    <location>
        <begin position="30"/>
        <end position="47"/>
    </location>
</feature>
<dbReference type="InterPro" id="IPR005349">
    <property type="entry name" value="TMEM14"/>
</dbReference>
<dbReference type="EMBL" id="HBKP01011277">
    <property type="protein sequence ID" value="CAE2217930.1"/>
    <property type="molecule type" value="Transcribed_RNA"/>
</dbReference>
<dbReference type="Gene3D" id="1.10.10.1740">
    <property type="entry name" value="Transmembrane protein 14-like"/>
    <property type="match status" value="1"/>
</dbReference>
<feature type="transmembrane region" description="Helical" evidence="6">
    <location>
        <begin position="77"/>
        <end position="96"/>
    </location>
</feature>
<keyword evidence="4 6" id="KW-1133">Transmembrane helix</keyword>
<evidence type="ECO:0000256" key="1">
    <source>
        <dbReference type="ARBA" id="ARBA00004370"/>
    </source>
</evidence>
<dbReference type="AlphaFoldDB" id="A0A7S4I411"/>
<evidence type="ECO:0000313" key="7">
    <source>
        <dbReference type="EMBL" id="CAE2217930.1"/>
    </source>
</evidence>
<reference evidence="7" key="1">
    <citation type="submission" date="2021-01" db="EMBL/GenBank/DDBJ databases">
        <authorList>
            <person name="Corre E."/>
            <person name="Pelletier E."/>
            <person name="Niang G."/>
            <person name="Scheremetjew M."/>
            <person name="Finn R."/>
            <person name="Kale V."/>
            <person name="Holt S."/>
            <person name="Cochrane G."/>
            <person name="Meng A."/>
            <person name="Brown T."/>
            <person name="Cohen L."/>
        </authorList>
    </citation>
    <scope>NUCLEOTIDE SEQUENCE</scope>
    <source>
        <strain evidence="7">DIVA3 518/3/11/1/6</strain>
    </source>
</reference>
<name>A0A7S4I411_9EUKA</name>
<keyword evidence="5 6" id="KW-0472">Membrane</keyword>
<sequence length="106" mass="10926">MSANVPYSTGLLVFAGGVLGYISKKSRPSLVAGSVIGLGLMFSGYLIDQGNVLGQYTATTLGAVLTASMAGRATTLAPVPVVLTCIGATVMVHHGLHIYHQNRPLL</sequence>
<comment type="similarity">
    <text evidence="2">Belongs to the TMEM14 family.</text>
</comment>
<evidence type="ECO:0000256" key="5">
    <source>
        <dbReference type="ARBA" id="ARBA00023136"/>
    </source>
</evidence>
<organism evidence="7">
    <name type="scientific">Vannella robusta</name>
    <dbReference type="NCBI Taxonomy" id="1487602"/>
    <lineage>
        <taxon>Eukaryota</taxon>
        <taxon>Amoebozoa</taxon>
        <taxon>Discosea</taxon>
        <taxon>Flabellinia</taxon>
        <taxon>Vannellidae</taxon>
        <taxon>Vannella</taxon>
    </lineage>
</organism>
<protein>
    <recommendedName>
        <fullName evidence="8">Transmembrane protein 14C</fullName>
    </recommendedName>
</protein>
<proteinExistence type="inferred from homology"/>
<evidence type="ECO:0008006" key="8">
    <source>
        <dbReference type="Google" id="ProtNLM"/>
    </source>
</evidence>
<evidence type="ECO:0000256" key="6">
    <source>
        <dbReference type="SAM" id="Phobius"/>
    </source>
</evidence>
<keyword evidence="3 6" id="KW-0812">Transmembrane</keyword>
<dbReference type="Pfam" id="PF03647">
    <property type="entry name" value="Tmemb_14"/>
    <property type="match status" value="1"/>
</dbReference>
<dbReference type="InterPro" id="IPR044890">
    <property type="entry name" value="TMEM14_sf"/>
</dbReference>
<feature type="transmembrane region" description="Helical" evidence="6">
    <location>
        <begin position="6"/>
        <end position="23"/>
    </location>
</feature>
<evidence type="ECO:0000256" key="2">
    <source>
        <dbReference type="ARBA" id="ARBA00007590"/>
    </source>
</evidence>
<evidence type="ECO:0000256" key="3">
    <source>
        <dbReference type="ARBA" id="ARBA00022692"/>
    </source>
</evidence>
<comment type="subcellular location">
    <subcellularLocation>
        <location evidence="1">Membrane</location>
    </subcellularLocation>
</comment>
<evidence type="ECO:0000256" key="4">
    <source>
        <dbReference type="ARBA" id="ARBA00022989"/>
    </source>
</evidence>